<sequence>MPLCTVWFKKSEYEITYGVVNMFVPVGIALSYLPSSLLFRNVSNVELLARNLAKLLIGSAVVHVIVYLLVVVLIREKPSKGVGYFEEGKENSNTHSLSELICNKNFVLLTISVGLIYAIEKTMFIIVNQSLFQIYTEASDMVTTTGIFRGLSGIPGTLIASFYLKSSRKFQLTTILFLILVIVGAAFNMLSLFLSNIVMIYFSSILLGFSVTGAVPLMFNYVIEVSFPYPESKTMGILAAVAASPTLFCTPLATSLIENYGAINGNGVLLVFAIAALILACFVKEDLRRHRADETLPFLN</sequence>
<comment type="caution">
    <text evidence="6">The sequence shown here is derived from an EMBL/GenBank/DDBJ whole genome shotgun (WGS) entry which is preliminary data.</text>
</comment>
<dbReference type="PANTHER" id="PTHR10924:SF4">
    <property type="entry name" value="GH15861P"/>
    <property type="match status" value="1"/>
</dbReference>
<keyword evidence="4 5" id="KW-0472">Membrane</keyword>
<dbReference type="Proteomes" id="UP000285301">
    <property type="component" value="Unassembled WGS sequence"/>
</dbReference>
<gene>
    <name evidence="6" type="ORF">B4U79_16702</name>
</gene>
<feature type="transmembrane region" description="Helical" evidence="5">
    <location>
        <begin position="106"/>
        <end position="127"/>
    </location>
</feature>
<dbReference type="GO" id="GO:0020037">
    <property type="term" value="F:heme binding"/>
    <property type="evidence" value="ECO:0007669"/>
    <property type="project" value="TreeGrafter"/>
</dbReference>
<evidence type="ECO:0000256" key="1">
    <source>
        <dbReference type="ARBA" id="ARBA00004141"/>
    </source>
</evidence>
<dbReference type="AlphaFoldDB" id="A0A3S4QCJ8"/>
<feature type="transmembrane region" description="Helical" evidence="5">
    <location>
        <begin position="263"/>
        <end position="283"/>
    </location>
</feature>
<dbReference type="Pfam" id="PF07690">
    <property type="entry name" value="MFS_1"/>
    <property type="match status" value="1"/>
</dbReference>
<accession>A0A3S4QCJ8</accession>
<dbReference type="SUPFAM" id="SSF103473">
    <property type="entry name" value="MFS general substrate transporter"/>
    <property type="match status" value="1"/>
</dbReference>
<proteinExistence type="predicted"/>
<evidence type="ECO:0000256" key="2">
    <source>
        <dbReference type="ARBA" id="ARBA00022692"/>
    </source>
</evidence>
<dbReference type="EMBL" id="NCKU01008809">
    <property type="protein sequence ID" value="RWS01670.1"/>
    <property type="molecule type" value="Genomic_DNA"/>
</dbReference>
<evidence type="ECO:0000313" key="7">
    <source>
        <dbReference type="Proteomes" id="UP000285301"/>
    </source>
</evidence>
<dbReference type="GO" id="GO:0016020">
    <property type="term" value="C:membrane"/>
    <property type="evidence" value="ECO:0007669"/>
    <property type="project" value="UniProtKB-SubCell"/>
</dbReference>
<organism evidence="6 7">
    <name type="scientific">Dinothrombium tinctorium</name>
    <dbReference type="NCBI Taxonomy" id="1965070"/>
    <lineage>
        <taxon>Eukaryota</taxon>
        <taxon>Metazoa</taxon>
        <taxon>Ecdysozoa</taxon>
        <taxon>Arthropoda</taxon>
        <taxon>Chelicerata</taxon>
        <taxon>Arachnida</taxon>
        <taxon>Acari</taxon>
        <taxon>Acariformes</taxon>
        <taxon>Trombidiformes</taxon>
        <taxon>Prostigmata</taxon>
        <taxon>Anystina</taxon>
        <taxon>Parasitengona</taxon>
        <taxon>Trombidioidea</taxon>
        <taxon>Trombidiidae</taxon>
        <taxon>Dinothrombium</taxon>
    </lineage>
</organism>
<feature type="transmembrane region" description="Helical" evidence="5">
    <location>
        <begin position="235"/>
        <end position="257"/>
    </location>
</feature>
<dbReference type="Gene3D" id="1.20.1250.20">
    <property type="entry name" value="MFS general substrate transporter like domains"/>
    <property type="match status" value="1"/>
</dbReference>
<evidence type="ECO:0000313" key="6">
    <source>
        <dbReference type="EMBL" id="RWS01670.1"/>
    </source>
</evidence>
<keyword evidence="2 5" id="KW-0812">Transmembrane</keyword>
<dbReference type="OrthoDB" id="422206at2759"/>
<keyword evidence="7" id="KW-1185">Reference proteome</keyword>
<dbReference type="InterPro" id="IPR036259">
    <property type="entry name" value="MFS_trans_sf"/>
</dbReference>
<reference evidence="6 7" key="1">
    <citation type="journal article" date="2018" name="Gigascience">
        <title>Genomes of trombidid mites reveal novel predicted allergens and laterally-transferred genes associated with secondary metabolism.</title>
        <authorList>
            <person name="Dong X."/>
            <person name="Chaisiri K."/>
            <person name="Xia D."/>
            <person name="Armstrong S.D."/>
            <person name="Fang Y."/>
            <person name="Donnelly M.J."/>
            <person name="Kadowaki T."/>
            <person name="McGarry J.W."/>
            <person name="Darby A.C."/>
            <person name="Makepeace B.L."/>
        </authorList>
    </citation>
    <scope>NUCLEOTIDE SEQUENCE [LARGE SCALE GENOMIC DNA]</scope>
    <source>
        <strain evidence="6">UoL-WK</strain>
    </source>
</reference>
<comment type="subcellular location">
    <subcellularLocation>
        <location evidence="1">Membrane</location>
        <topology evidence="1">Multi-pass membrane protein</topology>
    </subcellularLocation>
</comment>
<feature type="transmembrane region" description="Helical" evidence="5">
    <location>
        <begin position="200"/>
        <end position="223"/>
    </location>
</feature>
<keyword evidence="6" id="KW-0675">Receptor</keyword>
<dbReference type="PANTHER" id="PTHR10924">
    <property type="entry name" value="MAJOR FACILITATOR SUPERFAMILY PROTEIN-RELATED"/>
    <property type="match status" value="1"/>
</dbReference>
<feature type="transmembrane region" description="Helical" evidence="5">
    <location>
        <begin position="176"/>
        <end position="194"/>
    </location>
</feature>
<feature type="transmembrane region" description="Helical" evidence="5">
    <location>
        <begin position="147"/>
        <end position="164"/>
    </location>
</feature>
<keyword evidence="3 5" id="KW-1133">Transmembrane helix</keyword>
<evidence type="ECO:0000256" key="5">
    <source>
        <dbReference type="SAM" id="Phobius"/>
    </source>
</evidence>
<evidence type="ECO:0000256" key="3">
    <source>
        <dbReference type="ARBA" id="ARBA00022989"/>
    </source>
</evidence>
<dbReference type="InterPro" id="IPR049680">
    <property type="entry name" value="FLVCR1-2_SLC49-like"/>
</dbReference>
<dbReference type="InterPro" id="IPR011701">
    <property type="entry name" value="MFS"/>
</dbReference>
<feature type="transmembrane region" description="Helical" evidence="5">
    <location>
        <begin position="15"/>
        <end position="33"/>
    </location>
</feature>
<protein>
    <submittedName>
        <fullName evidence="6">Feline leukemia virus subgroup C receptor-related protein 2-like isoform X2</fullName>
    </submittedName>
</protein>
<feature type="transmembrane region" description="Helical" evidence="5">
    <location>
        <begin position="53"/>
        <end position="74"/>
    </location>
</feature>
<dbReference type="GO" id="GO:0097037">
    <property type="term" value="P:heme export"/>
    <property type="evidence" value="ECO:0007669"/>
    <property type="project" value="TreeGrafter"/>
</dbReference>
<evidence type="ECO:0000256" key="4">
    <source>
        <dbReference type="ARBA" id="ARBA00023136"/>
    </source>
</evidence>
<name>A0A3S4QCJ8_9ACAR</name>
<dbReference type="GO" id="GO:0015232">
    <property type="term" value="F:heme transmembrane transporter activity"/>
    <property type="evidence" value="ECO:0007669"/>
    <property type="project" value="TreeGrafter"/>
</dbReference>